<accession>L7JYX0</accession>
<evidence type="ECO:0000313" key="2">
    <source>
        <dbReference type="Proteomes" id="UP000011185"/>
    </source>
</evidence>
<feature type="non-terminal residue" evidence="1">
    <location>
        <position position="1"/>
    </location>
</feature>
<dbReference type="EMBL" id="JH993845">
    <property type="protein sequence ID" value="ELQ76520.1"/>
    <property type="molecule type" value="Genomic_DNA"/>
</dbReference>
<dbReference type="InParanoid" id="L7JYX0"/>
<reference evidence="1 2" key="1">
    <citation type="journal article" date="2012" name="PLoS Pathog.">
        <title>The genome of the obligate intracellular parasite Trachipleistophora hominis: new insights into microsporidian genome dynamics and reductive evolution.</title>
        <authorList>
            <person name="Heinz E."/>
            <person name="Williams T.A."/>
            <person name="Nakjang S."/>
            <person name="Noel C.J."/>
            <person name="Swan D.C."/>
            <person name="Goldberg A.V."/>
            <person name="Harris S.R."/>
            <person name="Weinmaier T."/>
            <person name="Markert S."/>
            <person name="Becher D."/>
            <person name="Bernhardt J."/>
            <person name="Dagan T."/>
            <person name="Hacker C."/>
            <person name="Lucocq J.M."/>
            <person name="Schweder T."/>
            <person name="Rattei T."/>
            <person name="Hall N."/>
            <person name="Hirt R.P."/>
            <person name="Embley T.M."/>
        </authorList>
    </citation>
    <scope>NUCLEOTIDE SEQUENCE [LARGE SCALE GENOMIC DNA]</scope>
</reference>
<gene>
    <name evidence="1" type="ORF">THOM_0548</name>
</gene>
<dbReference type="AlphaFoldDB" id="L7JYX0"/>
<sequence>VLFEIDNCVYIQKWLLQYLGQEERNAKVMNVHLLDRAYWKLKHKIFRKIKGVSFDKWKSIYLEHVKMCSAWLEKMILERTKKIDEFMKTYGISTPTRDSLFENLWQGKVDLSILGENIILKIGFIPKMLYNAGLRNDTVASTSYKRFIMRNRSI</sequence>
<organism evidence="1 2">
    <name type="scientific">Trachipleistophora hominis</name>
    <name type="common">Microsporidian parasite</name>
    <dbReference type="NCBI Taxonomy" id="72359"/>
    <lineage>
        <taxon>Eukaryota</taxon>
        <taxon>Fungi</taxon>
        <taxon>Fungi incertae sedis</taxon>
        <taxon>Microsporidia</taxon>
        <taxon>Pleistophoridae</taxon>
        <taxon>Trachipleistophora</taxon>
    </lineage>
</organism>
<name>L7JYX0_TRAHO</name>
<evidence type="ECO:0000313" key="1">
    <source>
        <dbReference type="EMBL" id="ELQ76520.1"/>
    </source>
</evidence>
<keyword evidence="2" id="KW-1185">Reference proteome</keyword>
<proteinExistence type="predicted"/>
<protein>
    <submittedName>
        <fullName evidence="1">Uncharacterized protein</fullName>
    </submittedName>
</protein>
<dbReference type="HOGENOM" id="CLU_143915_0_0_1"/>
<dbReference type="VEuPathDB" id="MicrosporidiaDB:THOM_0548"/>
<dbReference type="Proteomes" id="UP000011185">
    <property type="component" value="Unassembled WGS sequence"/>
</dbReference>